<feature type="domain" description="TRAP C4-dicarboxylate transport system permease DctM subunit" evidence="8">
    <location>
        <begin position="11"/>
        <end position="445"/>
    </location>
</feature>
<keyword evidence="3 7" id="KW-0997">Cell inner membrane</keyword>
<feature type="transmembrane region" description="Helical" evidence="7">
    <location>
        <begin position="7"/>
        <end position="40"/>
    </location>
</feature>
<accession>A0A928YU81</accession>
<protein>
    <recommendedName>
        <fullName evidence="7">TRAP transporter large permease protein</fullName>
    </recommendedName>
</protein>
<dbReference type="GO" id="GO:0005886">
    <property type="term" value="C:plasma membrane"/>
    <property type="evidence" value="ECO:0007669"/>
    <property type="project" value="UniProtKB-SubCell"/>
</dbReference>
<comment type="function">
    <text evidence="7">Part of the tripartite ATP-independent periplasmic (TRAP) transport system.</text>
</comment>
<dbReference type="PIRSF" id="PIRSF006066">
    <property type="entry name" value="HI0050"/>
    <property type="match status" value="1"/>
</dbReference>
<evidence type="ECO:0000313" key="9">
    <source>
        <dbReference type="EMBL" id="MBE8715843.1"/>
    </source>
</evidence>
<feature type="transmembrane region" description="Helical" evidence="7">
    <location>
        <begin position="303"/>
        <end position="323"/>
    </location>
</feature>
<feature type="transmembrane region" description="Helical" evidence="7">
    <location>
        <begin position="238"/>
        <end position="259"/>
    </location>
</feature>
<feature type="transmembrane region" description="Helical" evidence="7">
    <location>
        <begin position="196"/>
        <end position="217"/>
    </location>
</feature>
<comment type="caution">
    <text evidence="9">The sequence shown here is derived from an EMBL/GenBank/DDBJ whole genome shotgun (WGS) entry which is preliminary data.</text>
</comment>
<feature type="transmembrane region" description="Helical" evidence="7">
    <location>
        <begin position="385"/>
        <end position="408"/>
    </location>
</feature>
<evidence type="ECO:0000259" key="8">
    <source>
        <dbReference type="Pfam" id="PF06808"/>
    </source>
</evidence>
<keyword evidence="4 7" id="KW-0812">Transmembrane</keyword>
<gene>
    <name evidence="9" type="ORF">C4F51_01405</name>
</gene>
<comment type="similarity">
    <text evidence="7">Belongs to the TRAP transporter large permease family.</text>
</comment>
<name>A0A928YU81_9GAMM</name>
<evidence type="ECO:0000256" key="5">
    <source>
        <dbReference type="ARBA" id="ARBA00022989"/>
    </source>
</evidence>
<feature type="transmembrane region" description="Helical" evidence="7">
    <location>
        <begin position="335"/>
        <end position="357"/>
    </location>
</feature>
<sequence>MIELMPLWMFAVICLALMIGYPVAFTLAGVALIFAGFGIVTGIFDANLLKTFPSRLYGIINNYTLVAVPLFVFMGVMLEKSRLAEELLENMSKACGRMPGGLGISVVLVGALLAASTGIVGATVVTMGLISLPTMLRRGYSPAFATGTLCATGTLGQIIPPSIALVLLGDVLSSAYQQAQLSQHIYNPRTISVGDLFVAAIIPGLMLVVFYLAYVIFCGRFRPSLVPPAITEERVAPLRLLASLLPVLLLIALVLGSILTGSATPTEAAGVGALGASLLALWKRQLTMSRLLEVMRSTTRVSAMIFTILIGASLFSLVFRGFGGEELVHTFFSQLPGGVFTAMLVVMVMIFVLGFILDFIEITFVVVPIVAPVLMMMGVDPIWLGIMIAVNLQTSFLTPPFGFALFYLRGVAPASVPTGAIYRGVFPFIVMQLLLLVVLAIWPELVTGLSLQ</sequence>
<dbReference type="AlphaFoldDB" id="A0A928YU81"/>
<feature type="transmembrane region" description="Helical" evidence="7">
    <location>
        <begin position="99"/>
        <end position="132"/>
    </location>
</feature>
<evidence type="ECO:0000313" key="10">
    <source>
        <dbReference type="Proteomes" id="UP000652567"/>
    </source>
</evidence>
<proteinExistence type="inferred from homology"/>
<keyword evidence="5 7" id="KW-1133">Transmembrane helix</keyword>
<dbReference type="EMBL" id="PRDL01000001">
    <property type="protein sequence ID" value="MBE8715843.1"/>
    <property type="molecule type" value="Genomic_DNA"/>
</dbReference>
<evidence type="ECO:0000256" key="2">
    <source>
        <dbReference type="ARBA" id="ARBA00022475"/>
    </source>
</evidence>
<evidence type="ECO:0000256" key="3">
    <source>
        <dbReference type="ARBA" id="ARBA00022519"/>
    </source>
</evidence>
<dbReference type="InterPro" id="IPR010656">
    <property type="entry name" value="DctM"/>
</dbReference>
<feature type="transmembrane region" description="Helical" evidence="7">
    <location>
        <begin position="420"/>
        <end position="442"/>
    </location>
</feature>
<evidence type="ECO:0000256" key="6">
    <source>
        <dbReference type="ARBA" id="ARBA00023136"/>
    </source>
</evidence>
<reference evidence="9" key="1">
    <citation type="submission" date="2018-07" db="EMBL/GenBank/DDBJ databases">
        <title>Genome assembly of strain Ka43.</title>
        <authorList>
            <person name="Kukolya J."/>
            <person name="Nagy I."/>
            <person name="Horvath B."/>
            <person name="Toth A."/>
        </authorList>
    </citation>
    <scope>NUCLEOTIDE SEQUENCE</scope>
    <source>
        <strain evidence="9">KB43</strain>
    </source>
</reference>
<organism evidence="9 10">
    <name type="scientific">Cellvibrio polysaccharolyticus</name>
    <dbReference type="NCBI Taxonomy" id="2082724"/>
    <lineage>
        <taxon>Bacteria</taxon>
        <taxon>Pseudomonadati</taxon>
        <taxon>Pseudomonadota</taxon>
        <taxon>Gammaproteobacteria</taxon>
        <taxon>Cellvibrionales</taxon>
        <taxon>Cellvibrionaceae</taxon>
        <taxon>Cellvibrio</taxon>
    </lineage>
</organism>
<dbReference type="PANTHER" id="PTHR33362">
    <property type="entry name" value="SIALIC ACID TRAP TRANSPORTER PERMEASE PROTEIN SIAT-RELATED"/>
    <property type="match status" value="1"/>
</dbReference>
<dbReference type="InterPro" id="IPR004681">
    <property type="entry name" value="TRAP_DctM"/>
</dbReference>
<keyword evidence="6 7" id="KW-0472">Membrane</keyword>
<evidence type="ECO:0000256" key="7">
    <source>
        <dbReference type="RuleBase" id="RU369079"/>
    </source>
</evidence>
<keyword evidence="2" id="KW-1003">Cell membrane</keyword>
<keyword evidence="10" id="KW-1185">Reference proteome</keyword>
<dbReference type="NCBIfam" id="TIGR00786">
    <property type="entry name" value="dctM"/>
    <property type="match status" value="1"/>
</dbReference>
<evidence type="ECO:0000256" key="4">
    <source>
        <dbReference type="ARBA" id="ARBA00022692"/>
    </source>
</evidence>
<feature type="transmembrane region" description="Helical" evidence="7">
    <location>
        <begin position="60"/>
        <end position="78"/>
    </location>
</feature>
<dbReference type="PANTHER" id="PTHR33362:SF7">
    <property type="entry name" value="SLL1103 PROTEIN"/>
    <property type="match status" value="1"/>
</dbReference>
<dbReference type="GO" id="GO:0022857">
    <property type="term" value="F:transmembrane transporter activity"/>
    <property type="evidence" value="ECO:0007669"/>
    <property type="project" value="UniProtKB-UniRule"/>
</dbReference>
<feature type="transmembrane region" description="Helical" evidence="7">
    <location>
        <begin position="362"/>
        <end position="379"/>
    </location>
</feature>
<evidence type="ECO:0000256" key="1">
    <source>
        <dbReference type="ARBA" id="ARBA00004429"/>
    </source>
</evidence>
<dbReference type="Pfam" id="PF06808">
    <property type="entry name" value="DctM"/>
    <property type="match status" value="1"/>
</dbReference>
<keyword evidence="7" id="KW-0813">Transport</keyword>
<dbReference type="Proteomes" id="UP000652567">
    <property type="component" value="Unassembled WGS sequence"/>
</dbReference>
<comment type="subunit">
    <text evidence="7">The complex comprises the extracytoplasmic solute receptor protein and the two transmembrane proteins.</text>
</comment>
<feature type="transmembrane region" description="Helical" evidence="7">
    <location>
        <begin position="265"/>
        <end position="282"/>
    </location>
</feature>
<comment type="subcellular location">
    <subcellularLocation>
        <location evidence="1 7">Cell inner membrane</location>
        <topology evidence="1 7">Multi-pass membrane protein</topology>
    </subcellularLocation>
</comment>
<dbReference type="RefSeq" id="WP_193912257.1">
    <property type="nucleotide sequence ID" value="NZ_PRDL01000001.1"/>
</dbReference>